<dbReference type="InterPro" id="IPR014155">
    <property type="entry name" value="VirB11"/>
</dbReference>
<accession>A0A0D5A0S3</accession>
<dbReference type="InterPro" id="IPR027417">
    <property type="entry name" value="P-loop_NTPase"/>
</dbReference>
<dbReference type="NCBIfam" id="TIGR02788">
    <property type="entry name" value="VirB11"/>
    <property type="match status" value="1"/>
</dbReference>
<dbReference type="EMBL" id="KM659092">
    <property type="protein sequence ID" value="AJW30009.1"/>
    <property type="molecule type" value="Genomic_DNA"/>
</dbReference>
<organism evidence="4">
    <name type="scientific">Ochrobactrum sp. LM19</name>
    <dbReference type="NCBI Taxonomy" id="1449781"/>
    <lineage>
        <taxon>Bacteria</taxon>
        <taxon>Pseudomonadati</taxon>
        <taxon>Pseudomonadota</taxon>
        <taxon>Alphaproteobacteria</taxon>
        <taxon>Hyphomicrobiales</taxon>
        <taxon>Brucellaceae</taxon>
        <taxon>Brucella/Ochrobactrum group</taxon>
        <taxon>Ochrobactrum</taxon>
    </lineage>
</organism>
<evidence type="ECO:0000259" key="3">
    <source>
        <dbReference type="Pfam" id="PF00437"/>
    </source>
</evidence>
<feature type="domain" description="Bacterial type II secretion system protein E" evidence="3">
    <location>
        <begin position="179"/>
        <end position="319"/>
    </location>
</feature>
<dbReference type="InterPro" id="IPR050921">
    <property type="entry name" value="T4SS_GSP_E_ATPase"/>
</dbReference>
<dbReference type="CDD" id="cd01130">
    <property type="entry name" value="VirB11-like_ATPase"/>
    <property type="match status" value="1"/>
</dbReference>
<evidence type="ECO:0000256" key="2">
    <source>
        <dbReference type="RuleBase" id="RU366071"/>
    </source>
</evidence>
<sequence length="366" mass="40232">MNSVVRNPSLPAGDSEAMWASLPTFFRQAAEPLRPWLQSPDVIEICCNRPGEIWVEERGQIGMKRHVLPQLDKRAVENLARIVAGSTDQNVNAERPLLSAAMPGRERFQAVLAPVAYDGCAFAIRKQVITDMSLEQYRMMGGFDHVVVSGDQDAVPEQAGAGLSALDRELVARLQDQSPEGIQDWLRFAVKNRVSMIISGGTASGKTTLLNGLLKEIPETERLVSIEDTAELRPTQPNYLRLVASKGGQGRAATTIQDCLEACLRLRPDRIMMGEIRGAEAYSFLQAINTGHPGSISTLHADSPYLAYERLAMMVMQAGLGLTKDDLVRFVRYAVPVIVQIARNPETGKRGVSGIYFNKWRGQSDA</sequence>
<dbReference type="InterPro" id="IPR001482">
    <property type="entry name" value="T2SS/T4SS_dom"/>
</dbReference>
<evidence type="ECO:0000256" key="1">
    <source>
        <dbReference type="ARBA" id="ARBA00006611"/>
    </source>
</evidence>
<geneLocation type="plasmid" evidence="4">
    <name>pLM19O2</name>
</geneLocation>
<comment type="subcellular location">
    <subcellularLocation>
        <location evidence="2">Cytoplasm</location>
    </subcellularLocation>
</comment>
<keyword evidence="2" id="KW-0963">Cytoplasm</keyword>
<dbReference type="GO" id="GO:0005524">
    <property type="term" value="F:ATP binding"/>
    <property type="evidence" value="ECO:0007669"/>
    <property type="project" value="UniProtKB-UniRule"/>
</dbReference>
<dbReference type="GO" id="GO:0043684">
    <property type="term" value="C:type IV secretion system complex"/>
    <property type="evidence" value="ECO:0007669"/>
    <property type="project" value="UniProtKB-UniRule"/>
</dbReference>
<protein>
    <recommendedName>
        <fullName evidence="2">Type IV secretion system protein</fullName>
    </recommendedName>
</protein>
<dbReference type="GO" id="GO:0044097">
    <property type="term" value="P:secretion by the type IV secretion system"/>
    <property type="evidence" value="ECO:0007669"/>
    <property type="project" value="InterPro"/>
</dbReference>
<keyword evidence="2" id="KW-0547">Nucleotide-binding</keyword>
<evidence type="ECO:0000313" key="4">
    <source>
        <dbReference type="EMBL" id="AJW30009.1"/>
    </source>
</evidence>
<dbReference type="GO" id="GO:0005737">
    <property type="term" value="C:cytoplasm"/>
    <property type="evidence" value="ECO:0007669"/>
    <property type="project" value="UniProtKB-SubCell"/>
</dbReference>
<dbReference type="Gene3D" id="3.30.450.90">
    <property type="match status" value="1"/>
</dbReference>
<keyword evidence="2" id="KW-0067">ATP-binding</keyword>
<gene>
    <name evidence="4" type="ORF">pLM19O2_p64</name>
</gene>
<proteinExistence type="inferred from homology"/>
<comment type="similarity">
    <text evidence="1 2">Belongs to the GSP E family.</text>
</comment>
<dbReference type="PANTHER" id="PTHR30486">
    <property type="entry name" value="TWITCHING MOTILITY PROTEIN PILT"/>
    <property type="match status" value="1"/>
</dbReference>
<dbReference type="Pfam" id="PF00437">
    <property type="entry name" value="T2SSE"/>
    <property type="match status" value="1"/>
</dbReference>
<comment type="function">
    <text evidence="2">Part of the Type IV secretion system.</text>
</comment>
<reference evidence="4" key="1">
    <citation type="submission" date="2014-09" db="EMBL/GenBank/DDBJ databases">
        <title>The mobilome of the heavy metals and metalloids hypertolerant bacteria from the Lubin copper mine (Poland).</title>
        <authorList>
            <person name="Dziewit L."/>
            <person name="Bartosik D."/>
        </authorList>
    </citation>
    <scope>NUCLEOTIDE SEQUENCE</scope>
    <source>
        <plasmid evidence="4">pLM19O2</plasmid>
    </source>
</reference>
<name>A0A0D5A0S3_9HYPH</name>
<dbReference type="SUPFAM" id="SSF52540">
    <property type="entry name" value="P-loop containing nucleoside triphosphate hydrolases"/>
    <property type="match status" value="1"/>
</dbReference>
<dbReference type="Gene3D" id="3.40.50.300">
    <property type="entry name" value="P-loop containing nucleotide triphosphate hydrolases"/>
    <property type="match status" value="1"/>
</dbReference>
<dbReference type="GO" id="GO:0016887">
    <property type="term" value="F:ATP hydrolysis activity"/>
    <property type="evidence" value="ECO:0007669"/>
    <property type="project" value="InterPro"/>
</dbReference>
<dbReference type="RefSeq" id="WP_181377339.1">
    <property type="nucleotide sequence ID" value="NZ_KM659092.1"/>
</dbReference>
<keyword evidence="4" id="KW-0614">Plasmid</keyword>
<dbReference type="AlphaFoldDB" id="A0A0D5A0S3"/>
<dbReference type="PANTHER" id="PTHR30486:SF6">
    <property type="entry name" value="TYPE IV PILUS RETRACTATION ATPASE PILT"/>
    <property type="match status" value="1"/>
</dbReference>